<organism evidence="2 3">
    <name type="scientific">Evansella alkalicola</name>
    <dbReference type="NCBI Taxonomy" id="745819"/>
    <lineage>
        <taxon>Bacteria</taxon>
        <taxon>Bacillati</taxon>
        <taxon>Bacillota</taxon>
        <taxon>Bacilli</taxon>
        <taxon>Bacillales</taxon>
        <taxon>Bacillaceae</taxon>
        <taxon>Evansella</taxon>
    </lineage>
</organism>
<dbReference type="PANTHER" id="PTHR35586:SF1">
    <property type="entry name" value="SLL1691 PROTEIN"/>
    <property type="match status" value="1"/>
</dbReference>
<dbReference type="PANTHER" id="PTHR35586">
    <property type="entry name" value="SLL1691 PROTEIN"/>
    <property type="match status" value="1"/>
</dbReference>
<reference evidence="2 3" key="1">
    <citation type="submission" date="2021-06" db="EMBL/GenBank/DDBJ databases">
        <title>Bacillus sp. RD4P76, an endophyte from a halophyte.</title>
        <authorList>
            <person name="Sun J.-Q."/>
        </authorList>
    </citation>
    <scope>NUCLEOTIDE SEQUENCE [LARGE SCALE GENOMIC DNA]</scope>
    <source>
        <strain evidence="2 3">JCM 17098</strain>
    </source>
</reference>
<sequence>MGESRTDHDRLFKELISNFFEEFMLLFFPEACEQINFKNVRFLPQELFTDVTGGDKHEVDLLVETQLKGEDSLIIIHIEAQSTYQHHFNERMFVYFSRIFQKHRRKILPIAIFSYETPRAEPNSYTLTFPFVDILQFNYLSVELKKKNWREYIRQENPVAAALLSKMGYTNDEKVEIKKEFFRILIRLELDPAKQTLLTGFFETYLTLNEEEEHKFREEVKAMEPKEGEKIMEVITSYERKGIELGRK</sequence>
<dbReference type="InterPro" id="IPR006842">
    <property type="entry name" value="Transposase_31"/>
</dbReference>
<name>A0ABS6JRS7_9BACI</name>
<accession>A0ABS6JRS7</accession>
<dbReference type="Pfam" id="PF04754">
    <property type="entry name" value="Transposase_31"/>
    <property type="match status" value="1"/>
</dbReference>
<feature type="non-terminal residue" evidence="2">
    <location>
        <position position="248"/>
    </location>
</feature>
<proteinExistence type="predicted"/>
<keyword evidence="3" id="KW-1185">Reference proteome</keyword>
<evidence type="ECO:0000313" key="2">
    <source>
        <dbReference type="EMBL" id="MBU9721269.1"/>
    </source>
</evidence>
<comment type="caution">
    <text evidence="2">The sequence shown here is derived from an EMBL/GenBank/DDBJ whole genome shotgun (WGS) entry which is preliminary data.</text>
</comment>
<feature type="domain" description="Transposase (putative) YhgA-like" evidence="1">
    <location>
        <begin position="6"/>
        <end position="109"/>
    </location>
</feature>
<protein>
    <submittedName>
        <fullName evidence="2">Rpn family recombination-promoting nuclease/putative transposase</fullName>
    </submittedName>
</protein>
<dbReference type="EMBL" id="JAHQCR010000033">
    <property type="protein sequence ID" value="MBU9721269.1"/>
    <property type="molecule type" value="Genomic_DNA"/>
</dbReference>
<evidence type="ECO:0000313" key="3">
    <source>
        <dbReference type="Proteomes" id="UP000790580"/>
    </source>
</evidence>
<dbReference type="RefSeq" id="WP_216943324.1">
    <property type="nucleotide sequence ID" value="NZ_JAHQCR010000033.1"/>
</dbReference>
<dbReference type="Proteomes" id="UP000790580">
    <property type="component" value="Unassembled WGS sequence"/>
</dbReference>
<gene>
    <name evidence="2" type="ORF">KS407_07375</name>
</gene>
<evidence type="ECO:0000259" key="1">
    <source>
        <dbReference type="Pfam" id="PF04754"/>
    </source>
</evidence>